<organism evidence="2 3">
    <name type="scientific">Flavobacterium fructosi</name>
    <dbReference type="NCBI Taxonomy" id="3230416"/>
    <lineage>
        <taxon>Bacteria</taxon>
        <taxon>Pseudomonadati</taxon>
        <taxon>Bacteroidota</taxon>
        <taxon>Flavobacteriia</taxon>
        <taxon>Flavobacteriales</taxon>
        <taxon>Flavobacteriaceae</taxon>
        <taxon>Flavobacterium</taxon>
    </lineage>
</organism>
<protein>
    <submittedName>
        <fullName evidence="2">GNAT family N-acetyltransferase</fullName>
        <ecNumber evidence="2">2.3.-.-</ecNumber>
    </submittedName>
</protein>
<dbReference type="Gene3D" id="3.40.630.30">
    <property type="match status" value="1"/>
</dbReference>
<dbReference type="Pfam" id="PF13302">
    <property type="entry name" value="Acetyltransf_3"/>
    <property type="match status" value="1"/>
</dbReference>
<comment type="caution">
    <text evidence="2">The sequence shown here is derived from an EMBL/GenBank/DDBJ whole genome shotgun (WGS) entry which is preliminary data.</text>
</comment>
<evidence type="ECO:0000259" key="1">
    <source>
        <dbReference type="PROSITE" id="PS51186"/>
    </source>
</evidence>
<dbReference type="PROSITE" id="PS51186">
    <property type="entry name" value="GNAT"/>
    <property type="match status" value="1"/>
</dbReference>
<proteinExistence type="predicted"/>
<keyword evidence="3" id="KW-1185">Reference proteome</keyword>
<name>A0ABW6HNL2_9FLAO</name>
<sequence length="210" mass="24485">MFYKLAKKIITAILEFPQNTILENEAVLLRPLQESDIENLLEFSINEPDTWEYSLVRANGKENLENYIQIALKAKQNKTEFPFIVFDKKTGKYAGSTRFYDISLPFKTLQLGYTWYGKNFRGTGLNKHCKFLLLQFAFETLQMERVEFRADNKNQRSIAAMKSIGCKVEGILRNHMPTLGSDVRRDSIILSILRNEWFESVRENLKSQLV</sequence>
<keyword evidence="2" id="KW-0808">Transferase</keyword>
<dbReference type="EMBL" id="JBHZQA010000007">
    <property type="protein sequence ID" value="MFE3848609.1"/>
    <property type="molecule type" value="Genomic_DNA"/>
</dbReference>
<reference evidence="2 3" key="1">
    <citation type="submission" date="2024-06" db="EMBL/GenBank/DDBJ databases">
        <title>Flavobacterium spp. isolated from glacier.</title>
        <authorList>
            <person name="Han D."/>
        </authorList>
    </citation>
    <scope>NUCLEOTIDE SEQUENCE [LARGE SCALE GENOMIC DNA]</scope>
    <source>
        <strain evidence="2 3">LB3P45</strain>
    </source>
</reference>
<dbReference type="GO" id="GO:0016746">
    <property type="term" value="F:acyltransferase activity"/>
    <property type="evidence" value="ECO:0007669"/>
    <property type="project" value="UniProtKB-KW"/>
</dbReference>
<dbReference type="Proteomes" id="UP001600039">
    <property type="component" value="Unassembled WGS sequence"/>
</dbReference>
<keyword evidence="2" id="KW-0012">Acyltransferase</keyword>
<dbReference type="EC" id="2.3.-.-" evidence="2"/>
<accession>A0ABW6HNL2</accession>
<dbReference type="PANTHER" id="PTHR43610:SF1">
    <property type="entry name" value="N-ACETYLTRANSFERASE DOMAIN-CONTAINING PROTEIN"/>
    <property type="match status" value="1"/>
</dbReference>
<feature type="domain" description="N-acetyltransferase" evidence="1">
    <location>
        <begin position="27"/>
        <end position="195"/>
    </location>
</feature>
<evidence type="ECO:0000313" key="2">
    <source>
        <dbReference type="EMBL" id="MFE3848609.1"/>
    </source>
</evidence>
<dbReference type="PANTHER" id="PTHR43610">
    <property type="entry name" value="BLL6696 PROTEIN"/>
    <property type="match status" value="1"/>
</dbReference>
<dbReference type="RefSeq" id="WP_379858438.1">
    <property type="nucleotide sequence ID" value="NZ_JBHZQA010000007.1"/>
</dbReference>
<dbReference type="InterPro" id="IPR016181">
    <property type="entry name" value="Acyl_CoA_acyltransferase"/>
</dbReference>
<dbReference type="SUPFAM" id="SSF55729">
    <property type="entry name" value="Acyl-CoA N-acyltransferases (Nat)"/>
    <property type="match status" value="1"/>
</dbReference>
<dbReference type="InterPro" id="IPR000182">
    <property type="entry name" value="GNAT_dom"/>
</dbReference>
<gene>
    <name evidence="2" type="ORF">ACFX5D_11615</name>
</gene>
<evidence type="ECO:0000313" key="3">
    <source>
        <dbReference type="Proteomes" id="UP001600039"/>
    </source>
</evidence>